<dbReference type="EMBL" id="JAPDFW010000049">
    <property type="protein sequence ID" value="KAJ5078692.1"/>
    <property type="molecule type" value="Genomic_DNA"/>
</dbReference>
<comment type="caution">
    <text evidence="1">The sequence shown here is derived from an EMBL/GenBank/DDBJ whole genome shotgun (WGS) entry which is preliminary data.</text>
</comment>
<evidence type="ECO:0000313" key="1">
    <source>
        <dbReference type="EMBL" id="KAJ5078692.1"/>
    </source>
</evidence>
<protein>
    <submittedName>
        <fullName evidence="1">Uncharacterized protein</fullName>
    </submittedName>
</protein>
<dbReference type="AlphaFoldDB" id="A0A9Q0LTF9"/>
<dbReference type="Proteomes" id="UP001149090">
    <property type="component" value="Unassembled WGS sequence"/>
</dbReference>
<proteinExistence type="predicted"/>
<reference evidence="1" key="1">
    <citation type="submission" date="2022-10" db="EMBL/GenBank/DDBJ databases">
        <title>Novel sulphate-reducing endosymbionts in the free-living metamonad Anaeramoeba.</title>
        <authorList>
            <person name="Jerlstrom-Hultqvist J."/>
            <person name="Cepicka I."/>
            <person name="Gallot-Lavallee L."/>
            <person name="Salas-Leiva D."/>
            <person name="Curtis B.A."/>
            <person name="Zahonova K."/>
            <person name="Pipaliya S."/>
            <person name="Dacks J."/>
            <person name="Roger A.J."/>
        </authorList>
    </citation>
    <scope>NUCLEOTIDE SEQUENCE</scope>
    <source>
        <strain evidence="1">BMAN</strain>
    </source>
</reference>
<gene>
    <name evidence="1" type="ORF">M0811_14779</name>
</gene>
<organism evidence="1 2">
    <name type="scientific">Anaeramoeba ignava</name>
    <name type="common">Anaerobic marine amoeba</name>
    <dbReference type="NCBI Taxonomy" id="1746090"/>
    <lineage>
        <taxon>Eukaryota</taxon>
        <taxon>Metamonada</taxon>
        <taxon>Anaeramoebidae</taxon>
        <taxon>Anaeramoeba</taxon>
    </lineage>
</organism>
<name>A0A9Q0LTF9_ANAIG</name>
<accession>A0A9Q0LTF9</accession>
<evidence type="ECO:0000313" key="2">
    <source>
        <dbReference type="Proteomes" id="UP001149090"/>
    </source>
</evidence>
<keyword evidence="2" id="KW-1185">Reference proteome</keyword>
<sequence>MKKKKNRKKQALNKFTSVKAKIKENIYGMLVWILEEIELLCKKYYSSESLNLLIDNLKKYSKIESKRCSKFGEIIY</sequence>